<organism evidence="2 3">
    <name type="scientific">Amborella trichopoda</name>
    <dbReference type="NCBI Taxonomy" id="13333"/>
    <lineage>
        <taxon>Eukaryota</taxon>
        <taxon>Viridiplantae</taxon>
        <taxon>Streptophyta</taxon>
        <taxon>Embryophyta</taxon>
        <taxon>Tracheophyta</taxon>
        <taxon>Spermatophyta</taxon>
        <taxon>Magnoliopsida</taxon>
        <taxon>Amborellales</taxon>
        <taxon>Amborellaceae</taxon>
        <taxon>Amborella</taxon>
    </lineage>
</organism>
<protein>
    <submittedName>
        <fullName evidence="2">Uncharacterized protein</fullName>
    </submittedName>
</protein>
<dbReference type="EMBL" id="KI397507">
    <property type="protein sequence ID" value="ERM94803.1"/>
    <property type="molecule type" value="Genomic_DNA"/>
</dbReference>
<keyword evidence="3" id="KW-1185">Reference proteome</keyword>
<accession>W1NH40</accession>
<evidence type="ECO:0000313" key="3">
    <source>
        <dbReference type="Proteomes" id="UP000017836"/>
    </source>
</evidence>
<sequence length="111" mass="12352">MAMTRPYSLQDHTSPALLGPNLTLLPIAPARLMFYCNLRPLCRNGCQLIPTASLDHYEGCNHIRLVMGWASPGPGPSPTPISGPNLVRQLVPRKAGPETEEKRRRKREIKN</sequence>
<evidence type="ECO:0000313" key="2">
    <source>
        <dbReference type="EMBL" id="ERM94803.1"/>
    </source>
</evidence>
<feature type="region of interest" description="Disordered" evidence="1">
    <location>
        <begin position="71"/>
        <end position="111"/>
    </location>
</feature>
<dbReference type="HOGENOM" id="CLU_2161779_0_0_1"/>
<dbReference type="Gramene" id="ERM94803">
    <property type="protein sequence ID" value="ERM94803"/>
    <property type="gene ID" value="AMTR_s00011p00266070"/>
</dbReference>
<evidence type="ECO:0000256" key="1">
    <source>
        <dbReference type="SAM" id="MobiDB-lite"/>
    </source>
</evidence>
<proteinExistence type="predicted"/>
<reference evidence="3" key="1">
    <citation type="journal article" date="2013" name="Science">
        <title>The Amborella genome and the evolution of flowering plants.</title>
        <authorList>
            <consortium name="Amborella Genome Project"/>
        </authorList>
    </citation>
    <scope>NUCLEOTIDE SEQUENCE [LARGE SCALE GENOMIC DNA]</scope>
</reference>
<dbReference type="Proteomes" id="UP000017836">
    <property type="component" value="Unassembled WGS sequence"/>
</dbReference>
<gene>
    <name evidence="2" type="ORF">AMTR_s00011p00266070</name>
</gene>
<name>W1NH40_AMBTC</name>
<dbReference type="AlphaFoldDB" id="W1NH40"/>